<gene>
    <name evidence="2 4" type="primary">egtC</name>
    <name evidence="4" type="ORF">Asi03nite_56890</name>
</gene>
<proteinExistence type="inferred from homology"/>
<dbReference type="SUPFAM" id="SSF56235">
    <property type="entry name" value="N-terminal nucleophile aminohydrolases (Ntn hydrolases)"/>
    <property type="match status" value="1"/>
</dbReference>
<keyword evidence="2 4" id="KW-0378">Hydrolase</keyword>
<comment type="caution">
    <text evidence="4">The sequence shown here is derived from an EMBL/GenBank/DDBJ whole genome shotgun (WGS) entry which is preliminary data.</text>
</comment>
<comment type="pathway">
    <text evidence="2">Amino-acid biosynthesis; ergothioneine biosynthesis.</text>
</comment>
<dbReference type="InterPro" id="IPR017808">
    <property type="entry name" value="EgtC"/>
</dbReference>
<evidence type="ECO:0000256" key="2">
    <source>
        <dbReference type="HAMAP-Rule" id="MF_02036"/>
    </source>
</evidence>
<dbReference type="Pfam" id="PF13230">
    <property type="entry name" value="GATase_4"/>
    <property type="match status" value="1"/>
</dbReference>
<keyword evidence="5" id="KW-1185">Reference proteome</keyword>
<feature type="domain" description="Glutamine amidotransferase type-2" evidence="3">
    <location>
        <begin position="2"/>
        <end position="245"/>
    </location>
</feature>
<dbReference type="HAMAP" id="MF_02036">
    <property type="entry name" value="EgtC"/>
    <property type="match status" value="1"/>
</dbReference>
<dbReference type="GO" id="GO:0052699">
    <property type="term" value="P:ergothioneine biosynthetic process"/>
    <property type="evidence" value="ECO:0007669"/>
    <property type="project" value="UniProtKB-UniRule"/>
</dbReference>
<dbReference type="PROSITE" id="PS51278">
    <property type="entry name" value="GATASE_TYPE_2"/>
    <property type="match status" value="1"/>
</dbReference>
<dbReference type="InterPro" id="IPR029055">
    <property type="entry name" value="Ntn_hydrolases_N"/>
</dbReference>
<sequence>MCRHLAYLGPPVPLSALLSDPPHGLAHQAWAPRDMRGGGTINADGFGVGWFPPGSDQPDRYRSAMPIWGSSWSLRVESGAILAAVRSATVGMPILETAAAPFLAGRWLFSHNGVVRGFPGTLAGMAGELPVEDLLTLEAPTDSAALFALVRHRLRAGKTVEEAVASVITETLDAAPGSRLNLLLTDGERIIASTVGHSLSVRVTGDAVLVASEPLDDHPAWEAVPDRRLLIATPHDVTHLTLGEA</sequence>
<dbReference type="RefSeq" id="WP_203683525.1">
    <property type="nucleotide sequence ID" value="NZ_BOMW01000059.1"/>
</dbReference>
<evidence type="ECO:0000256" key="1">
    <source>
        <dbReference type="ARBA" id="ARBA00022962"/>
    </source>
</evidence>
<dbReference type="EMBL" id="BOMW01000059">
    <property type="protein sequence ID" value="GIF08151.1"/>
    <property type="molecule type" value="Genomic_DNA"/>
</dbReference>
<dbReference type="Proteomes" id="UP000629619">
    <property type="component" value="Unassembled WGS sequence"/>
</dbReference>
<dbReference type="GO" id="GO:0016811">
    <property type="term" value="F:hydrolase activity, acting on carbon-nitrogen (but not peptide) bonds, in linear amides"/>
    <property type="evidence" value="ECO:0007669"/>
    <property type="project" value="UniProtKB-UniRule"/>
</dbReference>
<reference evidence="4" key="1">
    <citation type="submission" date="2021-01" db="EMBL/GenBank/DDBJ databases">
        <title>Whole genome shotgun sequence of Actinoplanes siamensis NBRC 109076.</title>
        <authorList>
            <person name="Komaki H."/>
            <person name="Tamura T."/>
        </authorList>
    </citation>
    <scope>NUCLEOTIDE SEQUENCE</scope>
    <source>
        <strain evidence="4">NBRC 109076</strain>
    </source>
</reference>
<dbReference type="Gene3D" id="3.60.20.10">
    <property type="entry name" value="Glutamine Phosphoribosylpyrophosphate, subunit 1, domain 1"/>
    <property type="match status" value="1"/>
</dbReference>
<evidence type="ECO:0000313" key="5">
    <source>
        <dbReference type="Proteomes" id="UP000629619"/>
    </source>
</evidence>
<name>A0A919TMB7_9ACTN</name>
<dbReference type="AlphaFoldDB" id="A0A919TMB7"/>
<evidence type="ECO:0000313" key="4">
    <source>
        <dbReference type="EMBL" id="GIF08151.1"/>
    </source>
</evidence>
<keyword evidence="1 2" id="KW-0315">Glutamine amidotransferase</keyword>
<dbReference type="InterPro" id="IPR052373">
    <property type="entry name" value="Gamma-glu_amide_hydrolase"/>
</dbReference>
<dbReference type="PANTHER" id="PTHR43187">
    <property type="entry name" value="GLUTAMINE AMIDOTRANSFERASE DUG3-RELATED"/>
    <property type="match status" value="1"/>
</dbReference>
<comment type="catalytic activity">
    <reaction evidence="2">
        <text>gamma-L-glutamyl-hercynylcysteine S-oxide + H2O = S-(hercyn-2-yl)-L-cysteine S-oxide + L-glutamate</text>
        <dbReference type="Rhea" id="RHEA:42684"/>
        <dbReference type="ChEBI" id="CHEBI:15377"/>
        <dbReference type="ChEBI" id="CHEBI:29985"/>
        <dbReference type="ChEBI" id="CHEBI:82703"/>
        <dbReference type="ChEBI" id="CHEBI:82706"/>
        <dbReference type="EC" id="3.5.1.118"/>
    </reaction>
</comment>
<dbReference type="InterPro" id="IPR026869">
    <property type="entry name" value="EgtC-like"/>
</dbReference>
<dbReference type="InterPro" id="IPR032889">
    <property type="entry name" value="EgtC_Actinobacteria"/>
</dbReference>
<dbReference type="EC" id="3.5.1.118" evidence="2"/>
<dbReference type="CDD" id="cd01908">
    <property type="entry name" value="YafJ"/>
    <property type="match status" value="1"/>
</dbReference>
<comment type="function">
    <text evidence="2">Catalyzes the hydrolysis of the gamma-glutamyl amide bond of hercynyl-gamma-L-glutamyl-L-cysteine sulfoxide to produce hercynylcysteine sulfoxide, a step in the biosynthesis pathway of ergothioneine.</text>
</comment>
<accession>A0A919TMB7</accession>
<dbReference type="PANTHER" id="PTHR43187:SF2">
    <property type="entry name" value="GAMMA-GLUTAMYL-HERCYNYLCYSTEINE SULFOXIDE HYDROLASE"/>
    <property type="match status" value="1"/>
</dbReference>
<dbReference type="InterPro" id="IPR017932">
    <property type="entry name" value="GATase_2_dom"/>
</dbReference>
<evidence type="ECO:0000259" key="3">
    <source>
        <dbReference type="PROSITE" id="PS51278"/>
    </source>
</evidence>
<organism evidence="4 5">
    <name type="scientific">Actinoplanes siamensis</name>
    <dbReference type="NCBI Taxonomy" id="1223317"/>
    <lineage>
        <taxon>Bacteria</taxon>
        <taxon>Bacillati</taxon>
        <taxon>Actinomycetota</taxon>
        <taxon>Actinomycetes</taxon>
        <taxon>Micromonosporales</taxon>
        <taxon>Micromonosporaceae</taxon>
        <taxon>Actinoplanes</taxon>
    </lineage>
</organism>
<dbReference type="NCBIfam" id="TIGR03442">
    <property type="entry name" value="ergothioneine biosynthesis protein EgtC"/>
    <property type="match status" value="1"/>
</dbReference>
<protein>
    <recommendedName>
        <fullName evidence="2">Gamma-glutamyl-hercynylcysteine sulfoxide hydrolase</fullName>
        <ecNumber evidence="2">3.5.1.118</ecNumber>
    </recommendedName>
    <alternativeName>
        <fullName evidence="2">Gamma-glutamyl hercynylcysteine S-oxide hydrolase</fullName>
    </alternativeName>
</protein>